<gene>
    <name evidence="10" type="ORF">BSK56_25410</name>
</gene>
<evidence type="ECO:0000256" key="6">
    <source>
        <dbReference type="ARBA" id="ARBA00023139"/>
    </source>
</evidence>
<evidence type="ECO:0000256" key="7">
    <source>
        <dbReference type="ARBA" id="ARBA00023288"/>
    </source>
</evidence>
<keyword evidence="5" id="KW-0472">Membrane</keyword>
<dbReference type="PANTHER" id="PTHR35789">
    <property type="entry name" value="SPORE GERMINATION PROTEIN B3"/>
    <property type="match status" value="1"/>
</dbReference>
<dbReference type="Gene3D" id="3.30.300.210">
    <property type="entry name" value="Nutrient germinant receptor protein C, domain 3"/>
    <property type="match status" value="1"/>
</dbReference>
<dbReference type="EMBL" id="MPTB01000039">
    <property type="protein sequence ID" value="OMD42761.1"/>
    <property type="molecule type" value="Genomic_DNA"/>
</dbReference>
<keyword evidence="11" id="KW-1185">Reference proteome</keyword>
<comment type="subcellular location">
    <subcellularLocation>
        <location evidence="1">Membrane</location>
        <topology evidence="1">Lipid-anchor</topology>
    </subcellularLocation>
</comment>
<dbReference type="PANTHER" id="PTHR35789:SF1">
    <property type="entry name" value="SPORE GERMINATION PROTEIN B3"/>
    <property type="match status" value="1"/>
</dbReference>
<dbReference type="RefSeq" id="WP_076113303.1">
    <property type="nucleotide sequence ID" value="NZ_MPTB01000039.1"/>
</dbReference>
<dbReference type="PROSITE" id="PS51257">
    <property type="entry name" value="PROKAR_LIPOPROTEIN"/>
    <property type="match status" value="1"/>
</dbReference>
<comment type="caution">
    <text evidence="10">The sequence shown here is derived from an EMBL/GenBank/DDBJ whole genome shotgun (WGS) entry which is preliminary data.</text>
</comment>
<dbReference type="NCBIfam" id="TIGR02887">
    <property type="entry name" value="spore_ger_x_C"/>
    <property type="match status" value="1"/>
</dbReference>
<reference evidence="10 11" key="1">
    <citation type="submission" date="2016-10" db="EMBL/GenBank/DDBJ databases">
        <title>Paenibacillus species isolates.</title>
        <authorList>
            <person name="Beno S.M."/>
        </authorList>
    </citation>
    <scope>NUCLEOTIDE SEQUENCE [LARGE SCALE GENOMIC DNA]</scope>
    <source>
        <strain evidence="10 11">FSL H7-0744</strain>
    </source>
</reference>
<dbReference type="InterPro" id="IPR046953">
    <property type="entry name" value="Spore_GerAC-like_C"/>
</dbReference>
<keyword evidence="7" id="KW-0449">Lipoprotein</keyword>
<keyword evidence="6" id="KW-0564">Palmitate</keyword>
<evidence type="ECO:0000313" key="10">
    <source>
        <dbReference type="EMBL" id="OMD42761.1"/>
    </source>
</evidence>
<comment type="similarity">
    <text evidence="2">Belongs to the GerABKC lipoprotein family.</text>
</comment>
<evidence type="ECO:0000313" key="11">
    <source>
        <dbReference type="Proteomes" id="UP000187412"/>
    </source>
</evidence>
<evidence type="ECO:0000256" key="1">
    <source>
        <dbReference type="ARBA" id="ARBA00004635"/>
    </source>
</evidence>
<dbReference type="InterPro" id="IPR008844">
    <property type="entry name" value="Spore_GerAC-like"/>
</dbReference>
<feature type="domain" description="Spore germination GerAC-like C-terminal" evidence="8">
    <location>
        <begin position="231"/>
        <end position="394"/>
    </location>
</feature>
<proteinExistence type="inferred from homology"/>
<sequence>MSPIKSKVLRLLLALLIPLLLSGCWERKELNEIAFILGMGLDKAESGYRVTMQVVIPSSISSQTAGGTSGGGVPVVVSSFTVPTIYESDRQYTLISSRTAYKGHIRVLVIGEELARSGIAEILDVLKRSREPRNDYYVMVAKGTTAEEVLKVLTPLDKIPANKLFSSLDKSYKISAKTTAVSLNKFVDDLLYEGINPVLTGVEVVGKASEGDKMSNLEQSVPKASLLYRSLAVFRKDRMIGWLSDKETIGYNYITDNVVKTSGNVIGDDGRPIVIEAIRTTTKRKMKMVDGEPHIYIHVKAECNVQEVQSKDNLEAESVIRQLERKSEERIILRMETAVKQINERYNVDIMGFGQMIYRANPKAWARLKQTKGDNYLESLPVHYKATMSINRIGITDKSFIDDVKE</sequence>
<evidence type="ECO:0000259" key="9">
    <source>
        <dbReference type="Pfam" id="PF25198"/>
    </source>
</evidence>
<evidence type="ECO:0000256" key="3">
    <source>
        <dbReference type="ARBA" id="ARBA00022544"/>
    </source>
</evidence>
<name>A0ABX3H3I6_PAEBO</name>
<dbReference type="InterPro" id="IPR057336">
    <property type="entry name" value="GerAC_N"/>
</dbReference>
<evidence type="ECO:0000256" key="2">
    <source>
        <dbReference type="ARBA" id="ARBA00007886"/>
    </source>
</evidence>
<protein>
    <submittedName>
        <fullName evidence="10">Spore gernimation protein GerC</fullName>
    </submittedName>
</protein>
<evidence type="ECO:0000259" key="8">
    <source>
        <dbReference type="Pfam" id="PF05504"/>
    </source>
</evidence>
<evidence type="ECO:0000256" key="4">
    <source>
        <dbReference type="ARBA" id="ARBA00022729"/>
    </source>
</evidence>
<dbReference type="InterPro" id="IPR038501">
    <property type="entry name" value="Spore_GerAC_C_sf"/>
</dbReference>
<evidence type="ECO:0000256" key="5">
    <source>
        <dbReference type="ARBA" id="ARBA00023136"/>
    </source>
</evidence>
<dbReference type="Proteomes" id="UP000187412">
    <property type="component" value="Unassembled WGS sequence"/>
</dbReference>
<accession>A0ABX3H3I6</accession>
<organism evidence="10 11">
    <name type="scientific">Paenibacillus borealis</name>
    <dbReference type="NCBI Taxonomy" id="160799"/>
    <lineage>
        <taxon>Bacteria</taxon>
        <taxon>Bacillati</taxon>
        <taxon>Bacillota</taxon>
        <taxon>Bacilli</taxon>
        <taxon>Bacillales</taxon>
        <taxon>Paenibacillaceae</taxon>
        <taxon>Paenibacillus</taxon>
    </lineage>
</organism>
<dbReference type="Pfam" id="PF05504">
    <property type="entry name" value="Spore_GerAC"/>
    <property type="match status" value="1"/>
</dbReference>
<feature type="domain" description="Spore germination protein N-terminal" evidence="9">
    <location>
        <begin position="27"/>
        <end position="203"/>
    </location>
</feature>
<keyword evidence="4" id="KW-0732">Signal</keyword>
<dbReference type="Pfam" id="PF25198">
    <property type="entry name" value="Spore_GerAC_N"/>
    <property type="match status" value="1"/>
</dbReference>
<keyword evidence="3" id="KW-0309">Germination</keyword>